<accession>A0A1M7A8D2</accession>
<evidence type="ECO:0000313" key="2">
    <source>
        <dbReference type="Proteomes" id="UP000322545"/>
    </source>
</evidence>
<organism evidence="1 2">
    <name type="scientific">Roseovarius litoreus</name>
    <dbReference type="NCBI Taxonomy" id="1155722"/>
    <lineage>
        <taxon>Bacteria</taxon>
        <taxon>Pseudomonadati</taxon>
        <taxon>Pseudomonadota</taxon>
        <taxon>Alphaproteobacteria</taxon>
        <taxon>Rhodobacterales</taxon>
        <taxon>Roseobacteraceae</taxon>
        <taxon>Roseovarius</taxon>
    </lineage>
</organism>
<protein>
    <submittedName>
        <fullName evidence="1">Lumazine-binding</fullName>
    </submittedName>
</protein>
<sequence length="132" mass="14382">MTAPNDLIAAVNLYLDGIHECDTEKLNTVFHSTSSLFDSDKGTVFAEPIESFVQDVGTRTSPASVGQDRDAEILLIDYLSPINATVKIRIRAHCNVFVDHLGFVKGEAGWQIVSKIWHLESVVEGVADPNAA</sequence>
<dbReference type="AlphaFoldDB" id="A0A1M7A8D2"/>
<dbReference type="EMBL" id="FRCB01000001">
    <property type="protein sequence ID" value="SHL38961.1"/>
    <property type="molecule type" value="Genomic_DNA"/>
</dbReference>
<dbReference type="Proteomes" id="UP000322545">
    <property type="component" value="Unassembled WGS sequence"/>
</dbReference>
<gene>
    <name evidence="1" type="ORF">SAMN05443432_101340</name>
</gene>
<dbReference type="InterPro" id="IPR032710">
    <property type="entry name" value="NTF2-like_dom_sf"/>
</dbReference>
<dbReference type="SUPFAM" id="SSF54427">
    <property type="entry name" value="NTF2-like"/>
    <property type="match status" value="1"/>
</dbReference>
<name>A0A1M7A8D2_9RHOB</name>
<keyword evidence="2" id="KW-1185">Reference proteome</keyword>
<dbReference type="RefSeq" id="WP_149777925.1">
    <property type="nucleotide sequence ID" value="NZ_FRCB01000001.1"/>
</dbReference>
<dbReference type="InterPro" id="IPR039437">
    <property type="entry name" value="FrzH/put_lumazine-bd"/>
</dbReference>
<evidence type="ECO:0000313" key="1">
    <source>
        <dbReference type="EMBL" id="SHL38961.1"/>
    </source>
</evidence>
<dbReference type="Pfam" id="PF12893">
    <property type="entry name" value="Lumazine_bd_2"/>
    <property type="match status" value="1"/>
</dbReference>
<dbReference type="Gene3D" id="3.10.450.50">
    <property type="match status" value="1"/>
</dbReference>
<proteinExistence type="predicted"/>
<reference evidence="1 2" key="1">
    <citation type="submission" date="2016-11" db="EMBL/GenBank/DDBJ databases">
        <authorList>
            <person name="Varghese N."/>
            <person name="Submissions S."/>
        </authorList>
    </citation>
    <scope>NUCLEOTIDE SEQUENCE [LARGE SCALE GENOMIC DNA]</scope>
    <source>
        <strain evidence="1 2">DSM 28249</strain>
    </source>
</reference>